<evidence type="ECO:0000313" key="3">
    <source>
        <dbReference type="Proteomes" id="UP000763505"/>
    </source>
</evidence>
<comment type="caution">
    <text evidence="2">The sequence shown here is derived from an EMBL/GenBank/DDBJ whole genome shotgun (WGS) entry which is preliminary data.</text>
</comment>
<reference evidence="2" key="1">
    <citation type="journal article" date="2021" name="PeerJ">
        <title>Extensive microbial diversity within the chicken gut microbiome revealed by metagenomics and culture.</title>
        <authorList>
            <person name="Gilroy R."/>
            <person name="Ravi A."/>
            <person name="Getino M."/>
            <person name="Pursley I."/>
            <person name="Horton D.L."/>
            <person name="Alikhan N.F."/>
            <person name="Baker D."/>
            <person name="Gharbi K."/>
            <person name="Hall N."/>
            <person name="Watson M."/>
            <person name="Adriaenssens E.M."/>
            <person name="Foster-Nyarko E."/>
            <person name="Jarju S."/>
            <person name="Secka A."/>
            <person name="Antonio M."/>
            <person name="Oren A."/>
            <person name="Chaudhuri R.R."/>
            <person name="La Ragione R."/>
            <person name="Hildebrand F."/>
            <person name="Pallen M.J."/>
        </authorList>
    </citation>
    <scope>NUCLEOTIDE SEQUENCE</scope>
    <source>
        <strain evidence="2">6019</strain>
    </source>
</reference>
<protein>
    <recommendedName>
        <fullName evidence="1">NrS-1 polymerase-like HBD domain-containing protein</fullName>
    </recommendedName>
</protein>
<gene>
    <name evidence="2" type="ORF">K8V35_05500</name>
</gene>
<evidence type="ECO:0000259" key="1">
    <source>
        <dbReference type="Pfam" id="PF22763"/>
    </source>
</evidence>
<accession>A0A921DX83</accession>
<feature type="domain" description="NrS-1 polymerase-like HBD" evidence="1">
    <location>
        <begin position="1"/>
        <end position="58"/>
    </location>
</feature>
<dbReference type="Proteomes" id="UP000763505">
    <property type="component" value="Unassembled WGS sequence"/>
</dbReference>
<sequence length="60" mass="6958">ADMAFANILAFWCARDFAQMDSIFRRSSLMREKWDEKRGKTTYGEATLYKAINETADVCL</sequence>
<name>A0A921DX83_9STAP</name>
<proteinExistence type="predicted"/>
<dbReference type="Pfam" id="PF22763">
    <property type="entry name" value="NrS1-1_pol-like_HBD"/>
    <property type="match status" value="1"/>
</dbReference>
<reference evidence="2" key="2">
    <citation type="submission" date="2021-09" db="EMBL/GenBank/DDBJ databases">
        <authorList>
            <person name="Gilroy R."/>
        </authorList>
    </citation>
    <scope>NUCLEOTIDE SEQUENCE</scope>
    <source>
        <strain evidence="2">6019</strain>
    </source>
</reference>
<feature type="non-terminal residue" evidence="2">
    <location>
        <position position="1"/>
    </location>
</feature>
<dbReference type="AlphaFoldDB" id="A0A921DX83"/>
<organism evidence="2 3">
    <name type="scientific">Aliicoccus persicus</name>
    <dbReference type="NCBI Taxonomy" id="930138"/>
    <lineage>
        <taxon>Bacteria</taxon>
        <taxon>Bacillati</taxon>
        <taxon>Bacillota</taxon>
        <taxon>Bacilli</taxon>
        <taxon>Bacillales</taxon>
        <taxon>Staphylococcaceae</taxon>
        <taxon>Aliicoccus</taxon>
    </lineage>
</organism>
<evidence type="ECO:0000313" key="2">
    <source>
        <dbReference type="EMBL" id="HJE19788.1"/>
    </source>
</evidence>
<dbReference type="InterPro" id="IPR054468">
    <property type="entry name" value="NrSPol-like_HBD"/>
</dbReference>
<dbReference type="EMBL" id="DYYI01000059">
    <property type="protein sequence ID" value="HJE19788.1"/>
    <property type="molecule type" value="Genomic_DNA"/>
</dbReference>